<feature type="region of interest" description="Disordered" evidence="1">
    <location>
        <begin position="228"/>
        <end position="269"/>
    </location>
</feature>
<feature type="compositionally biased region" description="Basic residues" evidence="1">
    <location>
        <begin position="74"/>
        <end position="83"/>
    </location>
</feature>
<name>A0A6J7UW84_9ZZZZ</name>
<protein>
    <submittedName>
        <fullName evidence="2">Unannotated protein</fullName>
    </submittedName>
</protein>
<evidence type="ECO:0000256" key="1">
    <source>
        <dbReference type="SAM" id="MobiDB-lite"/>
    </source>
</evidence>
<accession>A0A6J7UW84</accession>
<sequence length="269" mass="27757">MEAGLALYASLRITAPPIDRCISIRHGDSVTVASAAAHTSSGTPTARPAATAAAALSAMWTPLIGSATSALPHGVRRMKRGRARSSSTRPSTRTSPPWAPNVSTCAAVSEAIARTRSSSALSTAQPDAGRLSTSSALARATPSIPPRRSVWAAATRVTTPTVGRATVQSRAISPSPRIPISSTSASLSSGALRTVAGSPQSLFRLFSLAAVRQRAPSTSRARSFTLVLPTEPVMPTTRSGKRDRPHAPRSRSARVVSATSTAVAPPLAR</sequence>
<organism evidence="2">
    <name type="scientific">freshwater metagenome</name>
    <dbReference type="NCBI Taxonomy" id="449393"/>
    <lineage>
        <taxon>unclassified sequences</taxon>
        <taxon>metagenomes</taxon>
        <taxon>ecological metagenomes</taxon>
    </lineage>
</organism>
<feature type="compositionally biased region" description="Low complexity" evidence="1">
    <location>
        <begin position="253"/>
        <end position="269"/>
    </location>
</feature>
<proteinExistence type="predicted"/>
<feature type="region of interest" description="Disordered" evidence="1">
    <location>
        <begin position="71"/>
        <end position="101"/>
    </location>
</feature>
<dbReference type="EMBL" id="CAFBQP010000191">
    <property type="protein sequence ID" value="CAB5069056.1"/>
    <property type="molecule type" value="Genomic_DNA"/>
</dbReference>
<dbReference type="AlphaFoldDB" id="A0A6J7UW84"/>
<feature type="region of interest" description="Disordered" evidence="1">
    <location>
        <begin position="117"/>
        <end position="145"/>
    </location>
</feature>
<reference evidence="2" key="1">
    <citation type="submission" date="2020-05" db="EMBL/GenBank/DDBJ databases">
        <authorList>
            <person name="Chiriac C."/>
            <person name="Salcher M."/>
            <person name="Ghai R."/>
            <person name="Kavagutti S V."/>
        </authorList>
    </citation>
    <scope>NUCLEOTIDE SEQUENCE</scope>
</reference>
<feature type="compositionally biased region" description="Low complexity" evidence="1">
    <location>
        <begin position="84"/>
        <end position="96"/>
    </location>
</feature>
<gene>
    <name evidence="2" type="ORF">UFOPK4306_02663</name>
</gene>
<evidence type="ECO:0000313" key="2">
    <source>
        <dbReference type="EMBL" id="CAB5069056.1"/>
    </source>
</evidence>